<proteinExistence type="predicted"/>
<feature type="region of interest" description="Disordered" evidence="1">
    <location>
        <begin position="156"/>
        <end position="224"/>
    </location>
</feature>
<sequence length="480" mass="48727">MPEKTTDRIPGWQGAESARGLGAELRAKREELGWALPDVAGWLRIRESYLQALEEGNMSVFPGSAYALGFLRSYAHALGMDPDQAVARFRHDTRGALDRKPELSFPEPVSERGVPVGLWVGAGLAVLVGTYIGYYHFFGSEPAPTHQMPSVAEIMPGVTQHGTPSPQIAAVMPDRGLAPSPQPTEKGDSTTTGSLSASSANPASATGPAQENATPSGAVSAAAPRVSAQNVPAVNGQVAGEQTNAGQTMAPQAGASNLQGAGASGNMAPSQPGMQGDGTAGQAGAGVMPSSEATSASSSSGNVVASNMIGLHAAADAWVSIRDKNGATVFSRVLKAGETWQGSDDAAPYRMTLGNAGGLTLSAGDVTTAALGRIGAVRRNLVVSAAAIRNGQLGQEGSSTVAPPTMTAPASASSSGTPVASGTHVPGSDVTRAGTGLKNEVAAPKLTTPTRRNGPADTASHESETDRLNARQLERTAQPQ</sequence>
<feature type="compositionally biased region" description="Polar residues" evidence="1">
    <location>
        <begin position="243"/>
        <end position="259"/>
    </location>
</feature>
<dbReference type="EMBL" id="JAMXQU010000003">
    <property type="protein sequence ID" value="MCO6159534.1"/>
    <property type="molecule type" value="Genomic_DNA"/>
</dbReference>
<feature type="region of interest" description="Disordered" evidence="1">
    <location>
        <begin position="243"/>
        <end position="301"/>
    </location>
</feature>
<evidence type="ECO:0000313" key="4">
    <source>
        <dbReference type="Proteomes" id="UP001523401"/>
    </source>
</evidence>
<comment type="caution">
    <text evidence="3">The sequence shown here is derived from an EMBL/GenBank/DDBJ whole genome shotgun (WGS) entry which is preliminary data.</text>
</comment>
<accession>A0ABT1CH48</accession>
<dbReference type="Pfam" id="PF13464">
    <property type="entry name" value="RodZ_C"/>
    <property type="match status" value="1"/>
</dbReference>
<feature type="compositionally biased region" description="Low complexity" evidence="1">
    <location>
        <begin position="285"/>
        <end position="301"/>
    </location>
</feature>
<dbReference type="CDD" id="cd00093">
    <property type="entry name" value="HTH_XRE"/>
    <property type="match status" value="1"/>
</dbReference>
<dbReference type="InterPro" id="IPR010982">
    <property type="entry name" value="Lambda_DNA-bd_dom_sf"/>
</dbReference>
<dbReference type="SUPFAM" id="SSF47413">
    <property type="entry name" value="lambda repressor-like DNA-binding domains"/>
    <property type="match status" value="1"/>
</dbReference>
<dbReference type="PANTHER" id="PTHR34475:SF1">
    <property type="entry name" value="CYTOSKELETON PROTEIN RODZ"/>
    <property type="match status" value="1"/>
</dbReference>
<name>A0ABT1CH48_9PROT</name>
<dbReference type="PANTHER" id="PTHR34475">
    <property type="match status" value="1"/>
</dbReference>
<organism evidence="3 4">
    <name type="scientific">Asaia lannensis NBRC 102526</name>
    <dbReference type="NCBI Taxonomy" id="1307926"/>
    <lineage>
        <taxon>Bacteria</taxon>
        <taxon>Pseudomonadati</taxon>
        <taxon>Pseudomonadota</taxon>
        <taxon>Alphaproteobacteria</taxon>
        <taxon>Acetobacterales</taxon>
        <taxon>Acetobacteraceae</taxon>
        <taxon>Asaia</taxon>
    </lineage>
</organism>
<gene>
    <name evidence="3" type="ORF">NF685_05745</name>
</gene>
<evidence type="ECO:0000313" key="3">
    <source>
        <dbReference type="EMBL" id="MCO6159534.1"/>
    </source>
</evidence>
<evidence type="ECO:0000256" key="1">
    <source>
        <dbReference type="SAM" id="MobiDB-lite"/>
    </source>
</evidence>
<keyword evidence="4" id="KW-1185">Reference proteome</keyword>
<reference evidence="3 4" key="1">
    <citation type="submission" date="2022-06" db="EMBL/GenBank/DDBJ databases">
        <title>Whole-genome of Asaia lannensis strain LMG 27011T.</title>
        <authorList>
            <person name="Sombolestani A."/>
        </authorList>
    </citation>
    <scope>NUCLEOTIDE SEQUENCE [LARGE SCALE GENOMIC DNA]</scope>
    <source>
        <strain evidence="3 4">NBRC 102526</strain>
    </source>
</reference>
<dbReference type="InterPro" id="IPR050400">
    <property type="entry name" value="Bact_Cytoskel_RodZ"/>
</dbReference>
<dbReference type="InterPro" id="IPR025194">
    <property type="entry name" value="RodZ-like_C"/>
</dbReference>
<evidence type="ECO:0000259" key="2">
    <source>
        <dbReference type="Pfam" id="PF13464"/>
    </source>
</evidence>
<feature type="region of interest" description="Disordered" evidence="1">
    <location>
        <begin position="394"/>
        <end position="480"/>
    </location>
</feature>
<dbReference type="Proteomes" id="UP001523401">
    <property type="component" value="Unassembled WGS sequence"/>
</dbReference>
<feature type="compositionally biased region" description="Gly residues" evidence="1">
    <location>
        <begin position="275"/>
        <end position="284"/>
    </location>
</feature>
<dbReference type="InterPro" id="IPR001387">
    <property type="entry name" value="Cro/C1-type_HTH"/>
</dbReference>
<dbReference type="Pfam" id="PF13413">
    <property type="entry name" value="HTH_25"/>
    <property type="match status" value="1"/>
</dbReference>
<dbReference type="Gene3D" id="1.10.260.40">
    <property type="entry name" value="lambda repressor-like DNA-binding domains"/>
    <property type="match status" value="1"/>
</dbReference>
<feature type="compositionally biased region" description="Low complexity" evidence="1">
    <location>
        <begin position="398"/>
        <end position="423"/>
    </location>
</feature>
<dbReference type="RefSeq" id="WP_252848932.1">
    <property type="nucleotide sequence ID" value="NZ_BAPW01000023.1"/>
</dbReference>
<feature type="domain" description="Cytoskeleton protein RodZ-like C-terminal" evidence="2">
    <location>
        <begin position="311"/>
        <end position="379"/>
    </location>
</feature>
<feature type="compositionally biased region" description="Basic and acidic residues" evidence="1">
    <location>
        <begin position="459"/>
        <end position="474"/>
    </location>
</feature>
<feature type="compositionally biased region" description="Low complexity" evidence="1">
    <location>
        <begin position="189"/>
        <end position="209"/>
    </location>
</feature>
<protein>
    <submittedName>
        <fullName evidence="3">DUF4115 domain-containing protein</fullName>
    </submittedName>
</protein>